<dbReference type="AlphaFoldDB" id="A0A4Z0Q101"/>
<keyword evidence="2" id="KW-1185">Reference proteome</keyword>
<comment type="caution">
    <text evidence="1">The sequence shown here is derived from an EMBL/GenBank/DDBJ whole genome shotgun (WGS) entry which is preliminary data.</text>
</comment>
<gene>
    <name evidence="1" type="ORF">C9F07_03015</name>
</gene>
<sequence length="89" mass="10538">QEPDNARQIFSSLTRVNEENGELEADIAHHWQQISPLLWRFYLRPGIHFHHGREREMEDVIESMTRITTLALYSHITKIDSPTAWKLDI</sequence>
<feature type="non-terminal residue" evidence="1">
    <location>
        <position position="89"/>
    </location>
</feature>
<evidence type="ECO:0000313" key="2">
    <source>
        <dbReference type="Proteomes" id="UP000298196"/>
    </source>
</evidence>
<feature type="non-terminal residue" evidence="1">
    <location>
        <position position="1"/>
    </location>
</feature>
<reference evidence="1 2" key="1">
    <citation type="submission" date="2018-03" db="EMBL/GenBank/DDBJ databases">
        <title>Non-Typhoidal Salmonella genome sequencing and assembly.</title>
        <authorList>
            <person name="Matchawe C."/>
        </authorList>
    </citation>
    <scope>NUCLEOTIDE SEQUENCE [LARGE SCALE GENOMIC DNA]</scope>
    <source>
        <strain evidence="1 2">22sa</strain>
    </source>
</reference>
<dbReference type="EMBL" id="PYKI01000397">
    <property type="protein sequence ID" value="TGE22771.1"/>
    <property type="molecule type" value="Genomic_DNA"/>
</dbReference>
<accession>A0A4Z0Q101</accession>
<dbReference type="SUPFAM" id="SSF53850">
    <property type="entry name" value="Periplasmic binding protein-like II"/>
    <property type="match status" value="1"/>
</dbReference>
<proteinExistence type="predicted"/>
<organism evidence="1 2">
    <name type="scientific">Salmonella enterica subsp. enterica serovar Poona</name>
    <dbReference type="NCBI Taxonomy" id="436295"/>
    <lineage>
        <taxon>Bacteria</taxon>
        <taxon>Pseudomonadati</taxon>
        <taxon>Pseudomonadota</taxon>
        <taxon>Gammaproteobacteria</taxon>
        <taxon>Enterobacterales</taxon>
        <taxon>Enterobacteriaceae</taxon>
        <taxon>Salmonella</taxon>
    </lineage>
</organism>
<dbReference type="Gene3D" id="3.40.190.10">
    <property type="entry name" value="Periplasmic binding protein-like II"/>
    <property type="match status" value="1"/>
</dbReference>
<dbReference type="Proteomes" id="UP000298196">
    <property type="component" value="Unassembled WGS sequence"/>
</dbReference>
<name>A0A4Z0Q101_SALET</name>
<protein>
    <submittedName>
        <fullName evidence="1">Transcriptional regulator SgrR</fullName>
    </submittedName>
</protein>
<evidence type="ECO:0000313" key="1">
    <source>
        <dbReference type="EMBL" id="TGE22771.1"/>
    </source>
</evidence>